<dbReference type="GO" id="GO:0004794">
    <property type="term" value="F:threonine deaminase activity"/>
    <property type="evidence" value="ECO:0007669"/>
    <property type="project" value="UniProtKB-EC"/>
</dbReference>
<dbReference type="SUPFAM" id="SSF55021">
    <property type="entry name" value="ACT-like"/>
    <property type="match status" value="1"/>
</dbReference>
<sequence>MGCLQNGFTMLTFADIQAAAARLNGAVLQTPFVESRTLSQITGAQVYLKFENLQFTASFKERGALNKLLMLSDAERARGVVAMSAGNHAQGVAYHAQRLGLRAVIVMPRFTPGVKVERTRGFGAEVVLHGDTLAEARAHAYQLAQEQQLTFVHPYDDEAIAAGQGTLALEILQAQPDLDVLVIAIGGGGLIAGIATAAKAIKPEIEIVGVQTQRFPSMVNALRHTDLPMGTSTIAEGIAVTQPGVITQEVVQRCVDDLLLVDEGDIEQAVLMLLEIEKTLVEGAGAAGLAALLRNPERFKGKKVGLVLSGGNIDPLLLAAIIERGMVRSGRLARIRVSARDVPGVLAQITATVAGAGANIEEVHHQRAFTMLAAQNVEIEFVLQTRNQPHVEQVLMALRAAGMEAALV</sequence>
<dbReference type="HOGENOM" id="CLU_021152_4_1_4"/>
<evidence type="ECO:0000256" key="3">
    <source>
        <dbReference type="ARBA" id="ARBA00022898"/>
    </source>
</evidence>
<dbReference type="InterPro" id="IPR050147">
    <property type="entry name" value="Ser/Thr_Dehydratase"/>
</dbReference>
<evidence type="ECO:0000256" key="2">
    <source>
        <dbReference type="ARBA" id="ARBA00010869"/>
    </source>
</evidence>
<dbReference type="NCBIfam" id="NF005600">
    <property type="entry name" value="PRK07334.1"/>
    <property type="match status" value="1"/>
</dbReference>
<dbReference type="CDD" id="cd01562">
    <property type="entry name" value="Thr-dehyd"/>
    <property type="match status" value="1"/>
</dbReference>
<keyword evidence="3" id="KW-0663">Pyridoxal phosphate</keyword>
<name>A0A076PBS0_COMTE</name>
<evidence type="ECO:0000313" key="7">
    <source>
        <dbReference type="EMBL" id="AIJ44264.1"/>
    </source>
</evidence>
<comment type="cofactor">
    <cofactor evidence="1">
        <name>pyridoxal 5'-phosphate</name>
        <dbReference type="ChEBI" id="CHEBI:597326"/>
    </cofactor>
</comment>
<dbReference type="Proteomes" id="UP000028782">
    <property type="component" value="Chromosome"/>
</dbReference>
<gene>
    <name evidence="7" type="ORF">O987_00320</name>
</gene>
<dbReference type="GO" id="GO:0006565">
    <property type="term" value="P:L-serine catabolic process"/>
    <property type="evidence" value="ECO:0007669"/>
    <property type="project" value="TreeGrafter"/>
</dbReference>
<dbReference type="AlphaFoldDB" id="A0A076PBS0"/>
<dbReference type="PROSITE" id="PS51671">
    <property type="entry name" value="ACT"/>
    <property type="match status" value="1"/>
</dbReference>
<dbReference type="PANTHER" id="PTHR48078">
    <property type="entry name" value="THREONINE DEHYDRATASE, MITOCHONDRIAL-RELATED"/>
    <property type="match status" value="1"/>
</dbReference>
<organism evidence="7 8">
    <name type="scientific">Comamonas testosteroni TK102</name>
    <dbReference type="NCBI Taxonomy" id="1392005"/>
    <lineage>
        <taxon>Bacteria</taxon>
        <taxon>Pseudomonadati</taxon>
        <taxon>Pseudomonadota</taxon>
        <taxon>Betaproteobacteria</taxon>
        <taxon>Burkholderiales</taxon>
        <taxon>Comamonadaceae</taxon>
        <taxon>Comamonas</taxon>
    </lineage>
</organism>
<evidence type="ECO:0000259" key="6">
    <source>
        <dbReference type="PROSITE" id="PS51671"/>
    </source>
</evidence>
<protein>
    <submittedName>
        <fullName evidence="7">Threonine dehydratase</fullName>
        <ecNumber evidence="7">4.3.1.19</ecNumber>
    </submittedName>
</protein>
<evidence type="ECO:0000256" key="5">
    <source>
        <dbReference type="ARBA" id="ARBA00049406"/>
    </source>
</evidence>
<dbReference type="NCBIfam" id="TIGR01127">
    <property type="entry name" value="ilvA_1Cterm"/>
    <property type="match status" value="1"/>
</dbReference>
<dbReference type="InterPro" id="IPR001926">
    <property type="entry name" value="TrpB-like_PALP"/>
</dbReference>
<dbReference type="Pfam" id="PF13291">
    <property type="entry name" value="ACT_4"/>
    <property type="match status" value="1"/>
</dbReference>
<evidence type="ECO:0000313" key="8">
    <source>
        <dbReference type="Proteomes" id="UP000028782"/>
    </source>
</evidence>
<dbReference type="InterPro" id="IPR045865">
    <property type="entry name" value="ACT-like_dom_sf"/>
</dbReference>
<accession>A0A076PBS0</accession>
<dbReference type="GO" id="GO:0009097">
    <property type="term" value="P:isoleucine biosynthetic process"/>
    <property type="evidence" value="ECO:0007669"/>
    <property type="project" value="TreeGrafter"/>
</dbReference>
<evidence type="ECO:0000256" key="1">
    <source>
        <dbReference type="ARBA" id="ARBA00001933"/>
    </source>
</evidence>
<dbReference type="Gene3D" id="3.40.50.1100">
    <property type="match status" value="2"/>
</dbReference>
<dbReference type="SUPFAM" id="SSF53686">
    <property type="entry name" value="Tryptophan synthase beta subunit-like PLP-dependent enzymes"/>
    <property type="match status" value="1"/>
</dbReference>
<comment type="catalytic activity">
    <reaction evidence="5">
        <text>L-serine = pyruvate + NH4(+)</text>
        <dbReference type="Rhea" id="RHEA:19169"/>
        <dbReference type="ChEBI" id="CHEBI:15361"/>
        <dbReference type="ChEBI" id="CHEBI:28938"/>
        <dbReference type="ChEBI" id="CHEBI:33384"/>
        <dbReference type="EC" id="4.3.1.17"/>
    </reaction>
</comment>
<dbReference type="InterPro" id="IPR005789">
    <property type="entry name" value="Thr_deHydtase_catblc"/>
</dbReference>
<dbReference type="InterPro" id="IPR036052">
    <property type="entry name" value="TrpB-like_PALP_sf"/>
</dbReference>
<dbReference type="GO" id="GO:0003941">
    <property type="term" value="F:L-serine ammonia-lyase activity"/>
    <property type="evidence" value="ECO:0007669"/>
    <property type="project" value="UniProtKB-EC"/>
</dbReference>
<dbReference type="EC" id="4.3.1.19" evidence="7"/>
<dbReference type="Pfam" id="PF00291">
    <property type="entry name" value="PALP"/>
    <property type="match status" value="1"/>
</dbReference>
<dbReference type="InterPro" id="IPR044561">
    <property type="entry name" value="ACT_ThrD-II-like"/>
</dbReference>
<reference evidence="7 8" key="1">
    <citation type="journal article" date="2014" name="Genome Announc.">
        <title>Complete Genome Sequence of Polychlorinated Biphenyl Degrader Comamonas testosteroni TK102 (NBRC 109938).</title>
        <authorList>
            <person name="Fukuda K."/>
            <person name="Hosoyama A."/>
            <person name="Tsuchikane K."/>
            <person name="Ohji S."/>
            <person name="Yamazoe A."/>
            <person name="Fujita N."/>
            <person name="Shintani M."/>
            <person name="Kimbara K."/>
        </authorList>
    </citation>
    <scope>NUCLEOTIDE SEQUENCE [LARGE SCALE GENOMIC DNA]</scope>
    <source>
        <strain evidence="7">TK102</strain>
    </source>
</reference>
<dbReference type="Gene3D" id="3.30.70.260">
    <property type="match status" value="1"/>
</dbReference>
<dbReference type="GO" id="GO:0006567">
    <property type="term" value="P:L-threonine catabolic process"/>
    <property type="evidence" value="ECO:0007669"/>
    <property type="project" value="InterPro"/>
</dbReference>
<dbReference type="KEGG" id="ctes:O987_00320"/>
<dbReference type="CDD" id="cd04886">
    <property type="entry name" value="ACT_ThrD-II-like"/>
    <property type="match status" value="1"/>
</dbReference>
<dbReference type="FunFam" id="3.40.50.1100:FF:000005">
    <property type="entry name" value="Threonine dehydratase catabolic"/>
    <property type="match status" value="1"/>
</dbReference>
<keyword evidence="4 7" id="KW-0456">Lyase</keyword>
<proteinExistence type="inferred from homology"/>
<dbReference type="EMBL" id="CP006704">
    <property type="protein sequence ID" value="AIJ44264.1"/>
    <property type="molecule type" value="Genomic_DNA"/>
</dbReference>
<comment type="similarity">
    <text evidence="2">Belongs to the serine/threonine dehydratase family.</text>
</comment>
<dbReference type="FunFam" id="3.40.50.1100:FF:000007">
    <property type="entry name" value="L-threonine dehydratase catabolic TdcB"/>
    <property type="match status" value="1"/>
</dbReference>
<feature type="domain" description="ACT" evidence="6">
    <location>
        <begin position="334"/>
        <end position="408"/>
    </location>
</feature>
<dbReference type="GO" id="GO:0030170">
    <property type="term" value="F:pyridoxal phosphate binding"/>
    <property type="evidence" value="ECO:0007669"/>
    <property type="project" value="UniProtKB-ARBA"/>
</dbReference>
<dbReference type="PANTHER" id="PTHR48078:SF6">
    <property type="entry name" value="L-THREONINE DEHYDRATASE CATABOLIC TDCB"/>
    <property type="match status" value="1"/>
</dbReference>
<dbReference type="InterPro" id="IPR002912">
    <property type="entry name" value="ACT_dom"/>
</dbReference>
<evidence type="ECO:0000256" key="4">
    <source>
        <dbReference type="ARBA" id="ARBA00023239"/>
    </source>
</evidence>